<evidence type="ECO:0000313" key="2">
    <source>
        <dbReference type="Proteomes" id="UP000574317"/>
    </source>
</evidence>
<sequence length="188" mass="21480">MDFRTNEAYKWYNMHNRLSNSRMESIPRFRRGFSPMAPGHQWDSLRPHAVTGRQPSWPCSVQTARPAVQGLAKGSYLSRLDYKSAFRLACLFRKHIPDMPPKVGPELRGLPVSGAFQHTCDSYEQPIKHQLSKKILDAVNDEPKWISITYDQRFILVGVYGVETLRQQCQGIVDVVLTRCGEELDMGA</sequence>
<comment type="caution">
    <text evidence="1">The sequence shown here is derived from an EMBL/GenBank/DDBJ whole genome shotgun (WGS) entry which is preliminary data.</text>
</comment>
<gene>
    <name evidence="1" type="ORF">FNAPI_5414</name>
</gene>
<protein>
    <submittedName>
        <fullName evidence="1">Uncharacterized protein</fullName>
    </submittedName>
</protein>
<name>A0A8H5JL83_9HYPO</name>
<dbReference type="Proteomes" id="UP000574317">
    <property type="component" value="Unassembled WGS sequence"/>
</dbReference>
<dbReference type="AlphaFoldDB" id="A0A8H5JL83"/>
<keyword evidence="2" id="KW-1185">Reference proteome</keyword>
<proteinExistence type="predicted"/>
<accession>A0A8H5JL83</accession>
<dbReference type="EMBL" id="JAAOAO010000198">
    <property type="protein sequence ID" value="KAF5557474.1"/>
    <property type="molecule type" value="Genomic_DNA"/>
</dbReference>
<evidence type="ECO:0000313" key="1">
    <source>
        <dbReference type="EMBL" id="KAF5557474.1"/>
    </source>
</evidence>
<organism evidence="1 2">
    <name type="scientific">Fusarium napiforme</name>
    <dbReference type="NCBI Taxonomy" id="42672"/>
    <lineage>
        <taxon>Eukaryota</taxon>
        <taxon>Fungi</taxon>
        <taxon>Dikarya</taxon>
        <taxon>Ascomycota</taxon>
        <taxon>Pezizomycotina</taxon>
        <taxon>Sordariomycetes</taxon>
        <taxon>Hypocreomycetidae</taxon>
        <taxon>Hypocreales</taxon>
        <taxon>Nectriaceae</taxon>
        <taxon>Fusarium</taxon>
        <taxon>Fusarium fujikuroi species complex</taxon>
    </lineage>
</organism>
<reference evidence="1 2" key="1">
    <citation type="submission" date="2020-05" db="EMBL/GenBank/DDBJ databases">
        <title>Identification and distribution of gene clusters putatively required for synthesis of sphingolipid metabolism inhibitors in phylogenetically diverse species of the filamentous fungus Fusarium.</title>
        <authorList>
            <person name="Kim H.-S."/>
            <person name="Busman M."/>
            <person name="Brown D.W."/>
            <person name="Divon H."/>
            <person name="Uhlig S."/>
            <person name="Proctor R.H."/>
        </authorList>
    </citation>
    <scope>NUCLEOTIDE SEQUENCE [LARGE SCALE GENOMIC DNA]</scope>
    <source>
        <strain evidence="1 2">NRRL 25196</strain>
    </source>
</reference>